<dbReference type="Proteomes" id="UP001321498">
    <property type="component" value="Chromosome"/>
</dbReference>
<name>A0ABN6XHW9_9MICO</name>
<proteinExistence type="predicted"/>
<keyword evidence="2" id="KW-1185">Reference proteome</keyword>
<sequence length="108" mass="11703">MHTLYMNLLIRFGRSDAGVLREVVPLVGGFHLKFWDLDDADERVSGPLRDLGRLLAETGFRGTLTSEWGGHEWLNGDANAITRQHLDLAAAALVAGAGSGSSSAREDR</sequence>
<evidence type="ECO:0000313" key="1">
    <source>
        <dbReference type="EMBL" id="BDZ44451.1"/>
    </source>
</evidence>
<dbReference type="EMBL" id="AP027731">
    <property type="protein sequence ID" value="BDZ44451.1"/>
    <property type="molecule type" value="Genomic_DNA"/>
</dbReference>
<reference evidence="2" key="1">
    <citation type="journal article" date="2019" name="Int. J. Syst. Evol. Microbiol.">
        <title>The Global Catalogue of Microorganisms (GCM) 10K type strain sequencing project: providing services to taxonomists for standard genome sequencing and annotation.</title>
        <authorList>
            <consortium name="The Broad Institute Genomics Platform"/>
            <consortium name="The Broad Institute Genome Sequencing Center for Infectious Disease"/>
            <person name="Wu L."/>
            <person name="Ma J."/>
        </authorList>
    </citation>
    <scope>NUCLEOTIDE SEQUENCE [LARGE SCALE GENOMIC DNA]</scope>
    <source>
        <strain evidence="2">NBRC 108725</strain>
    </source>
</reference>
<evidence type="ECO:0000313" key="2">
    <source>
        <dbReference type="Proteomes" id="UP001321498"/>
    </source>
</evidence>
<dbReference type="Gene3D" id="3.20.20.150">
    <property type="entry name" value="Divalent-metal-dependent TIM barrel enzymes"/>
    <property type="match status" value="1"/>
</dbReference>
<accession>A0ABN6XHW9</accession>
<evidence type="ECO:0008006" key="3">
    <source>
        <dbReference type="Google" id="ProtNLM"/>
    </source>
</evidence>
<gene>
    <name evidence="1" type="ORF">GCM10025866_03600</name>
</gene>
<protein>
    <recommendedName>
        <fullName evidence="3">Xylose isomerase-like TIM barrel domain-containing protein</fullName>
    </recommendedName>
</protein>
<organism evidence="1 2">
    <name type="scientific">Naasia aerilata</name>
    <dbReference type="NCBI Taxonomy" id="1162966"/>
    <lineage>
        <taxon>Bacteria</taxon>
        <taxon>Bacillati</taxon>
        <taxon>Actinomycetota</taxon>
        <taxon>Actinomycetes</taxon>
        <taxon>Micrococcales</taxon>
        <taxon>Microbacteriaceae</taxon>
        <taxon>Naasia</taxon>
    </lineage>
</organism>